<evidence type="ECO:0000256" key="1">
    <source>
        <dbReference type="SAM" id="Phobius"/>
    </source>
</evidence>
<feature type="transmembrane region" description="Helical" evidence="1">
    <location>
        <begin position="15"/>
        <end position="37"/>
    </location>
</feature>
<evidence type="ECO:0000313" key="2">
    <source>
        <dbReference type="EMBL" id="AGS52413.1"/>
    </source>
</evidence>
<protein>
    <submittedName>
        <fullName evidence="2">Uncharacterized protein</fullName>
    </submittedName>
</protein>
<reference evidence="2" key="1">
    <citation type="submission" date="2012-03" db="EMBL/GenBank/DDBJ databases">
        <title>Functional metagenomics reveals considerable lignocellulase gene clusters in the gut microbiome of a wood-feeding higher termite.</title>
        <authorList>
            <person name="Liu N."/>
        </authorList>
    </citation>
    <scope>NUCLEOTIDE SEQUENCE</scope>
</reference>
<keyword evidence="1" id="KW-0812">Transmembrane</keyword>
<organism evidence="2">
    <name type="scientific">uncultured bacterium contig00085</name>
    <dbReference type="NCBI Taxonomy" id="1181558"/>
    <lineage>
        <taxon>Bacteria</taxon>
        <taxon>environmental samples</taxon>
    </lineage>
</organism>
<keyword evidence="1" id="KW-0472">Membrane</keyword>
<name>A0A806JZV5_9BACT</name>
<sequence>MDPHNDSFREVIIEILKYVGGGVSGGALIGLLLGEIVKREHINLHLRYHDIHQRIVRHSGKKRVKEKEMAQGTFWGEHTLGDNSLLKEYDEWLMNSKNK</sequence>
<keyword evidence="1" id="KW-1133">Transmembrane helix</keyword>
<dbReference type="EMBL" id="JQ844192">
    <property type="protein sequence ID" value="AGS52413.1"/>
    <property type="molecule type" value="Genomic_DNA"/>
</dbReference>
<proteinExistence type="predicted"/>
<accession>A0A806JZV5</accession>
<dbReference type="AlphaFoldDB" id="A0A806JZV5"/>